<dbReference type="InterPro" id="IPR027417">
    <property type="entry name" value="P-loop_NTPase"/>
</dbReference>
<sequence>MITTTVYSEAGGTFKTTTVSNTAVALSRQGYDVLAIDLDPQEGSLSYVFDVADSRSDGEADNLVLHMIDRPKGEFEDLIRTTEEGINVIPAHNMLEDLTSFLNRAAEIEEMSNPGKEYERYAQLHRVLRANDVQNDYDAILIDPQATASDALYNAIYATRTLVSPVELSGKGKLSLDGLEDLVFNLEDHLDIGVGVVAVVPGNVGRTRANKRYQEQLKAQEWPVPIMIGERESLMNEMWDAQGSAFKVVEQGYVDGVPGERRDRPHEQETLEKYEVLAEHLEMEFN</sequence>
<name>A0A3P3R934_9EURY</name>
<dbReference type="InterPro" id="IPR050678">
    <property type="entry name" value="DNA_Partitioning_ATPase"/>
</dbReference>
<reference evidence="2 3" key="1">
    <citation type="submission" date="2018-11" db="EMBL/GenBank/DDBJ databases">
        <title>Taxonoimc description of Halomarina strain SPP-AMP-1.</title>
        <authorList>
            <person name="Pal Y."/>
            <person name="Srinivasana K."/>
            <person name="Verma A."/>
            <person name="Kumar P."/>
        </authorList>
    </citation>
    <scope>NUCLEOTIDE SEQUENCE [LARGE SCALE GENOMIC DNA]</scope>
    <source>
        <strain evidence="2 3">SPP-AMP-1</strain>
    </source>
</reference>
<dbReference type="RefSeq" id="WP_124955269.1">
    <property type="nucleotide sequence ID" value="NZ_RRCH01000024.1"/>
</dbReference>
<dbReference type="Proteomes" id="UP000282322">
    <property type="component" value="Unassembled WGS sequence"/>
</dbReference>
<dbReference type="CDD" id="cd02042">
    <property type="entry name" value="ParAB_family"/>
    <property type="match status" value="1"/>
</dbReference>
<dbReference type="EMBL" id="RRCH01000024">
    <property type="protein sequence ID" value="RRJ29972.1"/>
    <property type="molecule type" value="Genomic_DNA"/>
</dbReference>
<protein>
    <submittedName>
        <fullName evidence="2">ParA family protein</fullName>
    </submittedName>
</protein>
<dbReference type="InterPro" id="IPR025669">
    <property type="entry name" value="AAA_dom"/>
</dbReference>
<keyword evidence="3" id="KW-1185">Reference proteome</keyword>
<organism evidence="2 3">
    <name type="scientific">Halocatena pleomorpha</name>
    <dbReference type="NCBI Taxonomy" id="1785090"/>
    <lineage>
        <taxon>Archaea</taxon>
        <taxon>Methanobacteriati</taxon>
        <taxon>Methanobacteriota</taxon>
        <taxon>Stenosarchaea group</taxon>
        <taxon>Halobacteria</taxon>
        <taxon>Halobacteriales</taxon>
        <taxon>Natronomonadaceae</taxon>
        <taxon>Halocatena</taxon>
    </lineage>
</organism>
<evidence type="ECO:0000313" key="2">
    <source>
        <dbReference type="EMBL" id="RRJ29972.1"/>
    </source>
</evidence>
<dbReference type="PANTHER" id="PTHR13696">
    <property type="entry name" value="P-LOOP CONTAINING NUCLEOSIDE TRIPHOSPHATE HYDROLASE"/>
    <property type="match status" value="1"/>
</dbReference>
<accession>A0A3P3R934</accession>
<comment type="caution">
    <text evidence="2">The sequence shown here is derived from an EMBL/GenBank/DDBJ whole genome shotgun (WGS) entry which is preliminary data.</text>
</comment>
<evidence type="ECO:0000259" key="1">
    <source>
        <dbReference type="Pfam" id="PF13614"/>
    </source>
</evidence>
<dbReference type="SUPFAM" id="SSF52540">
    <property type="entry name" value="P-loop containing nucleoside triphosphate hydrolases"/>
    <property type="match status" value="1"/>
</dbReference>
<dbReference type="OrthoDB" id="298117at2157"/>
<dbReference type="Gene3D" id="3.40.50.300">
    <property type="entry name" value="P-loop containing nucleotide triphosphate hydrolases"/>
    <property type="match status" value="1"/>
</dbReference>
<gene>
    <name evidence="2" type="ORF">EIK79_11525</name>
</gene>
<evidence type="ECO:0000313" key="3">
    <source>
        <dbReference type="Proteomes" id="UP000282322"/>
    </source>
</evidence>
<feature type="domain" description="AAA" evidence="1">
    <location>
        <begin position="5"/>
        <end position="186"/>
    </location>
</feature>
<dbReference type="PANTHER" id="PTHR13696:SF99">
    <property type="entry name" value="COBYRINIC ACID AC-DIAMIDE SYNTHASE"/>
    <property type="match status" value="1"/>
</dbReference>
<dbReference type="Pfam" id="PF13614">
    <property type="entry name" value="AAA_31"/>
    <property type="match status" value="1"/>
</dbReference>
<proteinExistence type="predicted"/>
<dbReference type="AlphaFoldDB" id="A0A3P3R934"/>